<organism evidence="7 8">
    <name type="scientific">Halopseudomonas formosensis</name>
    <dbReference type="NCBI Taxonomy" id="1002526"/>
    <lineage>
        <taxon>Bacteria</taxon>
        <taxon>Pseudomonadati</taxon>
        <taxon>Pseudomonadota</taxon>
        <taxon>Gammaproteobacteria</taxon>
        <taxon>Pseudomonadales</taxon>
        <taxon>Pseudomonadaceae</taxon>
        <taxon>Halopseudomonas</taxon>
    </lineage>
</organism>
<dbReference type="Proteomes" id="UP000242815">
    <property type="component" value="Unassembled WGS sequence"/>
</dbReference>
<name>A0A1I5ZPB7_9GAMM</name>
<feature type="chain" id="PRO_5017403648" evidence="5">
    <location>
        <begin position="31"/>
        <end position="346"/>
    </location>
</feature>
<dbReference type="Gene3D" id="1.10.760.10">
    <property type="entry name" value="Cytochrome c-like domain"/>
    <property type="match status" value="2"/>
</dbReference>
<dbReference type="InterPro" id="IPR036909">
    <property type="entry name" value="Cyt_c-like_dom_sf"/>
</dbReference>
<dbReference type="RefSeq" id="WP_235818534.1">
    <property type="nucleotide sequence ID" value="NZ_FOYD01000001.1"/>
</dbReference>
<feature type="domain" description="Cytochrome c" evidence="6">
    <location>
        <begin position="78"/>
        <end position="175"/>
    </location>
</feature>
<evidence type="ECO:0000256" key="4">
    <source>
        <dbReference type="PROSITE-ProRule" id="PRU00433"/>
    </source>
</evidence>
<dbReference type="InterPro" id="IPR009056">
    <property type="entry name" value="Cyt_c-like_dom"/>
</dbReference>
<dbReference type="PROSITE" id="PS51007">
    <property type="entry name" value="CYTC"/>
    <property type="match status" value="2"/>
</dbReference>
<dbReference type="GO" id="GO:0020037">
    <property type="term" value="F:heme binding"/>
    <property type="evidence" value="ECO:0007669"/>
    <property type="project" value="InterPro"/>
</dbReference>
<evidence type="ECO:0000256" key="5">
    <source>
        <dbReference type="SAM" id="SignalP"/>
    </source>
</evidence>
<sequence>MTIFNSWMPRLRTGLLVALGSLLAAPLAQAQTELSEESLAVLASMAPGAPAPTADSFVHIPPTMEDLEASSLHPELKRVIRRGYDIFTNTQQFRDEYVFNDMNCSSCHLGAGRLPFSGPIWPAAVTLPGYRPKNDHVNNLEERIAGCFTYSMNGKPPAYGSDDMIALAAYHQWLASGVPMYPTGKLYGRGFPRLDEPAEKPDYDRGKEIYAAQCSICHGDEGAGLSVRGEVVFPPVWGDNSYNWGAGISRVYTLASFIKHNMPLGQPNSLTDQQAWDLAQFIDSQERPQDPRYTGDVKETLELYRDTFHKHTMYGQEVNGRVLGDHDNVGRKDFLKPDVLRDRTYD</sequence>
<dbReference type="PANTHER" id="PTHR35008">
    <property type="entry name" value="BLL4482 PROTEIN-RELATED"/>
    <property type="match status" value="1"/>
</dbReference>
<accession>A0A1I5ZPB7</accession>
<evidence type="ECO:0000256" key="1">
    <source>
        <dbReference type="ARBA" id="ARBA00022617"/>
    </source>
</evidence>
<evidence type="ECO:0000256" key="2">
    <source>
        <dbReference type="ARBA" id="ARBA00022723"/>
    </source>
</evidence>
<feature type="signal peptide" evidence="5">
    <location>
        <begin position="1"/>
        <end position="30"/>
    </location>
</feature>
<keyword evidence="2 4" id="KW-0479">Metal-binding</keyword>
<dbReference type="STRING" id="1002526.SAMN05216578_101201"/>
<reference evidence="7 8" key="1">
    <citation type="submission" date="2016-10" db="EMBL/GenBank/DDBJ databases">
        <authorList>
            <person name="de Groot N.N."/>
        </authorList>
    </citation>
    <scope>NUCLEOTIDE SEQUENCE [LARGE SCALE GENOMIC DNA]</scope>
    <source>
        <strain evidence="7 8">JCM 18415</strain>
    </source>
</reference>
<dbReference type="Pfam" id="PF13442">
    <property type="entry name" value="Cytochrome_CBB3"/>
    <property type="match status" value="1"/>
</dbReference>
<keyword evidence="3 4" id="KW-0408">Iron</keyword>
<evidence type="ECO:0000313" key="7">
    <source>
        <dbReference type="EMBL" id="SFQ58308.1"/>
    </source>
</evidence>
<dbReference type="InterPro" id="IPR051459">
    <property type="entry name" value="Cytochrome_c-type_DH"/>
</dbReference>
<dbReference type="EMBL" id="FOYD01000001">
    <property type="protein sequence ID" value="SFQ58308.1"/>
    <property type="molecule type" value="Genomic_DNA"/>
</dbReference>
<dbReference type="PANTHER" id="PTHR35008:SF9">
    <property type="entry name" value="CYTOCHROME C DOMAIN-CONTAINING PROTEIN"/>
    <property type="match status" value="1"/>
</dbReference>
<keyword evidence="1 4" id="KW-0349">Heme</keyword>
<dbReference type="GO" id="GO:0009055">
    <property type="term" value="F:electron transfer activity"/>
    <property type="evidence" value="ECO:0007669"/>
    <property type="project" value="InterPro"/>
</dbReference>
<evidence type="ECO:0000256" key="3">
    <source>
        <dbReference type="ARBA" id="ARBA00023004"/>
    </source>
</evidence>
<gene>
    <name evidence="7" type="ORF">SAMN05216578_101201</name>
</gene>
<dbReference type="SUPFAM" id="SSF46626">
    <property type="entry name" value="Cytochrome c"/>
    <property type="match status" value="2"/>
</dbReference>
<protein>
    <submittedName>
        <fullName evidence="7">Thiosulfate dehydrogenase</fullName>
    </submittedName>
</protein>
<evidence type="ECO:0000313" key="8">
    <source>
        <dbReference type="Proteomes" id="UP000242815"/>
    </source>
</evidence>
<dbReference type="GO" id="GO:0046872">
    <property type="term" value="F:metal ion binding"/>
    <property type="evidence" value="ECO:0007669"/>
    <property type="project" value="UniProtKB-KW"/>
</dbReference>
<evidence type="ECO:0000259" key="6">
    <source>
        <dbReference type="PROSITE" id="PS51007"/>
    </source>
</evidence>
<dbReference type="AlphaFoldDB" id="A0A1I5ZPB7"/>
<dbReference type="Pfam" id="PF21342">
    <property type="entry name" value="SoxA-TsdA_cyt-c"/>
    <property type="match status" value="1"/>
</dbReference>
<feature type="domain" description="Cytochrome c" evidence="6">
    <location>
        <begin position="201"/>
        <end position="286"/>
    </location>
</feature>
<proteinExistence type="predicted"/>
<keyword evidence="5" id="KW-0732">Signal</keyword>